<dbReference type="AlphaFoldDB" id="A0A1T4NYH7"/>
<name>A0A1T4NYH7_9BACT</name>
<dbReference type="RefSeq" id="WP_078831391.1">
    <property type="nucleotide sequence ID" value="NZ_FUWH01000005.1"/>
</dbReference>
<dbReference type="OrthoDB" id="1438605at2"/>
<keyword evidence="3" id="KW-1185">Reference proteome</keyword>
<dbReference type="STRING" id="413434.SAMN04488132_10559"/>
<accession>A0A1T4NYH7</accession>
<dbReference type="Proteomes" id="UP000190888">
    <property type="component" value="Unassembled WGS sequence"/>
</dbReference>
<dbReference type="Pfam" id="PF21956">
    <property type="entry name" value="DUF6922"/>
    <property type="match status" value="1"/>
</dbReference>
<sequence length="95" mass="11559">MNKAIRITDCFPRQMFWDVRMDQLDAWRDQAFIIPRALLFCNDRTFTENIERLEKIYSQSDIIRNLQTTKVRVSNQVCEWVARRYSIPVFHRFVS</sequence>
<reference evidence="2 3" key="1">
    <citation type="submission" date="2017-02" db="EMBL/GenBank/DDBJ databases">
        <authorList>
            <person name="Peterson S.W."/>
        </authorList>
    </citation>
    <scope>NUCLEOTIDE SEQUENCE [LARGE SCALE GENOMIC DNA]</scope>
    <source>
        <strain evidence="2 3">DSM 22335</strain>
    </source>
</reference>
<organism evidence="2 3">
    <name type="scientific">Sediminibacterium ginsengisoli</name>
    <dbReference type="NCBI Taxonomy" id="413434"/>
    <lineage>
        <taxon>Bacteria</taxon>
        <taxon>Pseudomonadati</taxon>
        <taxon>Bacteroidota</taxon>
        <taxon>Chitinophagia</taxon>
        <taxon>Chitinophagales</taxon>
        <taxon>Chitinophagaceae</taxon>
        <taxon>Sediminibacterium</taxon>
    </lineage>
</organism>
<proteinExistence type="predicted"/>
<evidence type="ECO:0000259" key="1">
    <source>
        <dbReference type="Pfam" id="PF21956"/>
    </source>
</evidence>
<dbReference type="EMBL" id="FUWH01000005">
    <property type="protein sequence ID" value="SJZ84334.1"/>
    <property type="molecule type" value="Genomic_DNA"/>
</dbReference>
<dbReference type="InterPro" id="IPR053830">
    <property type="entry name" value="DUF6922"/>
</dbReference>
<evidence type="ECO:0000313" key="3">
    <source>
        <dbReference type="Proteomes" id="UP000190888"/>
    </source>
</evidence>
<evidence type="ECO:0000313" key="2">
    <source>
        <dbReference type="EMBL" id="SJZ84334.1"/>
    </source>
</evidence>
<gene>
    <name evidence="2" type="ORF">SAMN04488132_10559</name>
</gene>
<protein>
    <recommendedName>
        <fullName evidence="1">DUF6922 domain-containing protein</fullName>
    </recommendedName>
</protein>
<feature type="domain" description="DUF6922" evidence="1">
    <location>
        <begin position="11"/>
        <end position="63"/>
    </location>
</feature>